<accession>A0ABM8EHY8</accession>
<dbReference type="Pfam" id="PF05433">
    <property type="entry name" value="Rick_17kDa_Anti"/>
    <property type="match status" value="1"/>
</dbReference>
<evidence type="ECO:0000313" key="2">
    <source>
        <dbReference type="EMBL" id="BDV42019.1"/>
    </source>
</evidence>
<reference evidence="2 3" key="1">
    <citation type="submission" date="2022-12" db="EMBL/GenBank/DDBJ databases">
        <title>Polyphasic characterization of Geotalea uranireducens NIT-SL11 newly isolated from a complex of sewage sludge and microbially reduced graphene oxide.</title>
        <authorList>
            <person name="Xie L."/>
            <person name="Yoshida N."/>
            <person name="Meng L."/>
        </authorList>
    </citation>
    <scope>NUCLEOTIDE SEQUENCE [LARGE SCALE GENOMIC DNA]</scope>
    <source>
        <strain evidence="2 3">NIT-SL11</strain>
    </source>
</reference>
<dbReference type="InterPro" id="IPR008816">
    <property type="entry name" value="Gly_zipper_2TM_dom"/>
</dbReference>
<dbReference type="Proteomes" id="UP001317705">
    <property type="component" value="Chromosome"/>
</dbReference>
<feature type="domain" description="Glycine zipper 2TM" evidence="1">
    <location>
        <begin position="29"/>
        <end position="67"/>
    </location>
</feature>
<sequence length="154" mass="17120">MARQPWQPALLIPLLALALTGCLPRQYPGAAAGGAMGGFAGAVLDQRNPWQGGVIGATVGAIAGATIAELSQQAVRESARAWQPVEYWTEDRRAWYNAEPLGYEDGGRCRKIRETVRFDGRMVRKRTILICRGGYDNPAYHYNRHADRYERDDD</sequence>
<dbReference type="EMBL" id="AP027151">
    <property type="protein sequence ID" value="BDV42019.1"/>
    <property type="molecule type" value="Genomic_DNA"/>
</dbReference>
<dbReference type="RefSeq" id="WP_282002213.1">
    <property type="nucleotide sequence ID" value="NZ_AP027151.1"/>
</dbReference>
<dbReference type="PROSITE" id="PS51257">
    <property type="entry name" value="PROKAR_LIPOPROTEIN"/>
    <property type="match status" value="1"/>
</dbReference>
<evidence type="ECO:0000259" key="1">
    <source>
        <dbReference type="Pfam" id="PF05433"/>
    </source>
</evidence>
<organism evidence="2 3">
    <name type="scientific">Geotalea uraniireducens</name>
    <dbReference type="NCBI Taxonomy" id="351604"/>
    <lineage>
        <taxon>Bacteria</taxon>
        <taxon>Pseudomonadati</taxon>
        <taxon>Thermodesulfobacteriota</taxon>
        <taxon>Desulfuromonadia</taxon>
        <taxon>Geobacterales</taxon>
        <taxon>Geobacteraceae</taxon>
        <taxon>Geotalea</taxon>
    </lineage>
</organism>
<keyword evidence="3" id="KW-1185">Reference proteome</keyword>
<proteinExistence type="predicted"/>
<protein>
    <recommendedName>
        <fullName evidence="1">Glycine zipper 2TM domain-containing protein</fullName>
    </recommendedName>
</protein>
<gene>
    <name evidence="2" type="ORF">GURASL_09420</name>
</gene>
<evidence type="ECO:0000313" key="3">
    <source>
        <dbReference type="Proteomes" id="UP001317705"/>
    </source>
</evidence>
<name>A0ABM8EHY8_9BACT</name>